<sequence length="68" mass="7836">MSWPDVHGPSWMVTTTICVIHQRTKQDCSPQNRMHHKYEHAAICSLLPRRRSADDEELPSHGTTKNLV</sequence>
<dbReference type="Gramene" id="TuG1812G0100000805.01.T01">
    <property type="protein sequence ID" value="TuG1812G0100000805.01.T01"/>
    <property type="gene ID" value="TuG1812G0100000805.01"/>
</dbReference>
<dbReference type="Proteomes" id="UP000015106">
    <property type="component" value="Chromosome 1"/>
</dbReference>
<organism evidence="1 2">
    <name type="scientific">Triticum urartu</name>
    <name type="common">Red wild einkorn</name>
    <name type="synonym">Crithodium urartu</name>
    <dbReference type="NCBI Taxonomy" id="4572"/>
    <lineage>
        <taxon>Eukaryota</taxon>
        <taxon>Viridiplantae</taxon>
        <taxon>Streptophyta</taxon>
        <taxon>Embryophyta</taxon>
        <taxon>Tracheophyta</taxon>
        <taxon>Spermatophyta</taxon>
        <taxon>Magnoliopsida</taxon>
        <taxon>Liliopsida</taxon>
        <taxon>Poales</taxon>
        <taxon>Poaceae</taxon>
        <taxon>BOP clade</taxon>
        <taxon>Pooideae</taxon>
        <taxon>Triticodae</taxon>
        <taxon>Triticeae</taxon>
        <taxon>Triticinae</taxon>
        <taxon>Triticum</taxon>
    </lineage>
</organism>
<protein>
    <submittedName>
        <fullName evidence="1">Uncharacterized protein</fullName>
    </submittedName>
</protein>
<accession>A0A8R7JWL7</accession>
<proteinExistence type="predicted"/>
<reference evidence="2" key="1">
    <citation type="journal article" date="2013" name="Nature">
        <title>Draft genome of the wheat A-genome progenitor Triticum urartu.</title>
        <authorList>
            <person name="Ling H.Q."/>
            <person name="Zhao S."/>
            <person name="Liu D."/>
            <person name="Wang J."/>
            <person name="Sun H."/>
            <person name="Zhang C."/>
            <person name="Fan H."/>
            <person name="Li D."/>
            <person name="Dong L."/>
            <person name="Tao Y."/>
            <person name="Gao C."/>
            <person name="Wu H."/>
            <person name="Li Y."/>
            <person name="Cui Y."/>
            <person name="Guo X."/>
            <person name="Zheng S."/>
            <person name="Wang B."/>
            <person name="Yu K."/>
            <person name="Liang Q."/>
            <person name="Yang W."/>
            <person name="Lou X."/>
            <person name="Chen J."/>
            <person name="Feng M."/>
            <person name="Jian J."/>
            <person name="Zhang X."/>
            <person name="Luo G."/>
            <person name="Jiang Y."/>
            <person name="Liu J."/>
            <person name="Wang Z."/>
            <person name="Sha Y."/>
            <person name="Zhang B."/>
            <person name="Wu H."/>
            <person name="Tang D."/>
            <person name="Shen Q."/>
            <person name="Xue P."/>
            <person name="Zou S."/>
            <person name="Wang X."/>
            <person name="Liu X."/>
            <person name="Wang F."/>
            <person name="Yang Y."/>
            <person name="An X."/>
            <person name="Dong Z."/>
            <person name="Zhang K."/>
            <person name="Zhang X."/>
            <person name="Luo M.C."/>
            <person name="Dvorak J."/>
            <person name="Tong Y."/>
            <person name="Wang J."/>
            <person name="Yang H."/>
            <person name="Li Z."/>
            <person name="Wang D."/>
            <person name="Zhang A."/>
            <person name="Wang J."/>
        </authorList>
    </citation>
    <scope>NUCLEOTIDE SEQUENCE</scope>
    <source>
        <strain evidence="2">cv. G1812</strain>
    </source>
</reference>
<name>A0A8R7JWL7_TRIUA</name>
<dbReference type="AlphaFoldDB" id="A0A8R7JWL7"/>
<evidence type="ECO:0000313" key="1">
    <source>
        <dbReference type="EnsemblPlants" id="TuG1812G0100000805.01.T01"/>
    </source>
</evidence>
<dbReference type="EnsemblPlants" id="TuG1812G0100000805.01.T01">
    <property type="protein sequence ID" value="TuG1812G0100000805.01.T01"/>
    <property type="gene ID" value="TuG1812G0100000805.01"/>
</dbReference>
<reference evidence="1" key="2">
    <citation type="submission" date="2018-03" db="EMBL/GenBank/DDBJ databases">
        <title>The Triticum urartu genome reveals the dynamic nature of wheat genome evolution.</title>
        <authorList>
            <person name="Ling H."/>
            <person name="Ma B."/>
            <person name="Shi X."/>
            <person name="Liu H."/>
            <person name="Dong L."/>
            <person name="Sun H."/>
            <person name="Cao Y."/>
            <person name="Gao Q."/>
            <person name="Zheng S."/>
            <person name="Li Y."/>
            <person name="Yu Y."/>
            <person name="Du H."/>
            <person name="Qi M."/>
            <person name="Li Y."/>
            <person name="Yu H."/>
            <person name="Cui Y."/>
            <person name="Wang N."/>
            <person name="Chen C."/>
            <person name="Wu H."/>
            <person name="Zhao Y."/>
            <person name="Zhang J."/>
            <person name="Li Y."/>
            <person name="Zhou W."/>
            <person name="Zhang B."/>
            <person name="Hu W."/>
            <person name="Eijk M."/>
            <person name="Tang J."/>
            <person name="Witsenboer H."/>
            <person name="Zhao S."/>
            <person name="Li Z."/>
            <person name="Zhang A."/>
            <person name="Wang D."/>
            <person name="Liang C."/>
        </authorList>
    </citation>
    <scope>NUCLEOTIDE SEQUENCE [LARGE SCALE GENOMIC DNA]</scope>
    <source>
        <strain evidence="1">cv. G1812</strain>
    </source>
</reference>
<reference evidence="1" key="3">
    <citation type="submission" date="2022-06" db="UniProtKB">
        <authorList>
            <consortium name="EnsemblPlants"/>
        </authorList>
    </citation>
    <scope>IDENTIFICATION</scope>
</reference>
<evidence type="ECO:0000313" key="2">
    <source>
        <dbReference type="Proteomes" id="UP000015106"/>
    </source>
</evidence>
<keyword evidence="2" id="KW-1185">Reference proteome</keyword>